<dbReference type="EMBL" id="DS480389">
    <property type="protein sequence ID" value="EDO18450.1"/>
    <property type="molecule type" value="Genomic_DNA"/>
</dbReference>
<dbReference type="Gene3D" id="2.40.50.1040">
    <property type="match status" value="1"/>
</dbReference>
<protein>
    <recommendedName>
        <fullName evidence="8">CST complex subunit Stn1 N-terminal domain-containing protein</fullName>
    </recommendedName>
</protein>
<keyword evidence="3" id="KW-0779">Telomere</keyword>
<keyword evidence="7" id="KW-1185">Reference proteome</keyword>
<dbReference type="InterPro" id="IPR038240">
    <property type="entry name" value="Stn1_C_sf"/>
</dbReference>
<evidence type="ECO:0000259" key="4">
    <source>
        <dbReference type="Pfam" id="PF10451"/>
    </source>
</evidence>
<evidence type="ECO:0008006" key="8">
    <source>
        <dbReference type="Google" id="ProtNLM"/>
    </source>
</evidence>
<feature type="domain" description="CST complex subunit Stn1 N-terminal" evidence="4">
    <location>
        <begin position="5"/>
        <end position="254"/>
    </location>
</feature>
<dbReference type="eggNOG" id="ENOG502S0RQ">
    <property type="taxonomic scope" value="Eukaryota"/>
</dbReference>
<evidence type="ECO:0000259" key="5">
    <source>
        <dbReference type="Pfam" id="PF12659"/>
    </source>
</evidence>
<dbReference type="OMA" id="CVAGWKW"/>
<accession>A7TGZ8</accession>
<dbReference type="STRING" id="436907.A7TGZ8"/>
<evidence type="ECO:0000313" key="7">
    <source>
        <dbReference type="Proteomes" id="UP000000267"/>
    </source>
</evidence>
<dbReference type="RefSeq" id="XP_001646308.1">
    <property type="nucleotide sequence ID" value="XM_001646258.1"/>
</dbReference>
<organism evidence="7">
    <name type="scientific">Vanderwaltozyma polyspora (strain ATCC 22028 / DSM 70294 / BCRC 21397 / CBS 2163 / NBRC 10782 / NRRL Y-8283 / UCD 57-17)</name>
    <name type="common">Kluyveromyces polysporus</name>
    <dbReference type="NCBI Taxonomy" id="436907"/>
    <lineage>
        <taxon>Eukaryota</taxon>
        <taxon>Fungi</taxon>
        <taxon>Dikarya</taxon>
        <taxon>Ascomycota</taxon>
        <taxon>Saccharomycotina</taxon>
        <taxon>Saccharomycetes</taxon>
        <taxon>Saccharomycetales</taxon>
        <taxon>Saccharomycetaceae</taxon>
        <taxon>Vanderwaltozyma</taxon>
    </lineage>
</organism>
<dbReference type="GO" id="GO:1990879">
    <property type="term" value="C:CST complex"/>
    <property type="evidence" value="ECO:0007669"/>
    <property type="project" value="InterPro"/>
</dbReference>
<dbReference type="InterPro" id="IPR018856">
    <property type="entry name" value="Stn1_N"/>
</dbReference>
<dbReference type="Proteomes" id="UP000000267">
    <property type="component" value="Unassembled WGS sequence"/>
</dbReference>
<dbReference type="PhylomeDB" id="A7TGZ8"/>
<dbReference type="Pfam" id="PF12659">
    <property type="entry name" value="Stn1_C"/>
    <property type="match status" value="1"/>
</dbReference>
<dbReference type="InParanoid" id="A7TGZ8"/>
<comment type="subcellular location">
    <subcellularLocation>
        <location evidence="1">Chromosome</location>
        <location evidence="1">Telomere</location>
    </subcellularLocation>
</comment>
<name>A7TGZ8_VANPO</name>
<evidence type="ECO:0000256" key="2">
    <source>
        <dbReference type="ARBA" id="ARBA00022454"/>
    </source>
</evidence>
<evidence type="ECO:0000256" key="1">
    <source>
        <dbReference type="ARBA" id="ARBA00004574"/>
    </source>
</evidence>
<gene>
    <name evidence="6" type="ORF">Kpol_1032p44</name>
</gene>
<evidence type="ECO:0000256" key="3">
    <source>
        <dbReference type="ARBA" id="ARBA00022895"/>
    </source>
</evidence>
<dbReference type="Gene3D" id="3.30.1370.230">
    <property type="entry name" value="Stn1, C-terminal wHTH domain"/>
    <property type="match status" value="1"/>
</dbReference>
<dbReference type="GeneID" id="5546738"/>
<dbReference type="Pfam" id="PF10451">
    <property type="entry name" value="Stn1"/>
    <property type="match status" value="1"/>
</dbReference>
<dbReference type="GO" id="GO:0016233">
    <property type="term" value="P:telomere capping"/>
    <property type="evidence" value="ECO:0007669"/>
    <property type="project" value="InterPro"/>
</dbReference>
<sequence length="436" mass="50727">MGIGEKVSFYDRRYWKYCESYDTCYVPLLISDINCRIDSSKRVCNDIYGGLIGDVLFWGNRPLVKICVIGCVIGWRWKWIRNEEYLIIKIDDSSDKHGFLDCKCSKSVLLSSGIVISNGIGMTLKLFGKVGLRYCEFNITFMEYTDGLVSEVNHWRSSIQQRVLLQNPWEFDGLKYQEEEEKEGEVEEREENVTTSHPRITNNQIIVSSSPIEQKNFNDPLEIASPYREIEESMYDNGEISVIMLDSTDPVEVESDEDNFNEQNTNQAVLKILLNEPKDRISTVQLYQLPKFMSIINQISINRIRKENISHKGLEDIKIEVFYKLLKTFSKNGLIKYIDETEIDLSLLHKIYKNFQRQVSVLILLRCTTGNIDLTKLKQLPDINSSSNIEFADILQESIEKIAKSSPNLLKIWRIKKIDKNNYKLNFVYHQDRTSN</sequence>
<dbReference type="OrthoDB" id="77828at2759"/>
<dbReference type="AlphaFoldDB" id="A7TGZ8"/>
<evidence type="ECO:0000313" key="6">
    <source>
        <dbReference type="EMBL" id="EDO18450.1"/>
    </source>
</evidence>
<proteinExistence type="predicted"/>
<dbReference type="FunCoup" id="A7TGZ8">
    <property type="interactions" value="21"/>
</dbReference>
<dbReference type="Gene3D" id="1.10.10.1080">
    <property type="entry name" value="Stn1, N-terminal wHTH domain"/>
    <property type="match status" value="1"/>
</dbReference>
<dbReference type="KEGG" id="vpo:Kpol_1032p44"/>
<keyword evidence="2" id="KW-0158">Chromosome</keyword>
<dbReference type="InterPro" id="IPR024263">
    <property type="entry name" value="Stn1_C_fungi"/>
</dbReference>
<reference evidence="6 7" key="1">
    <citation type="journal article" date="2007" name="Proc. Natl. Acad. Sci. U.S.A.">
        <title>Independent sorting-out of thousands of duplicated gene pairs in two yeast species descended from a whole-genome duplication.</title>
        <authorList>
            <person name="Scannell D.R."/>
            <person name="Frank A.C."/>
            <person name="Conant G.C."/>
            <person name="Byrne K.P."/>
            <person name="Woolfit M."/>
            <person name="Wolfe K.H."/>
        </authorList>
    </citation>
    <scope>NUCLEOTIDE SEQUENCE [LARGE SCALE GENOMIC DNA]</scope>
    <source>
        <strain evidence="7">ATCC 22028 / DSM 70294 / BCRC 21397 / CBS 2163 / NBRC 10782 / NRRL Y-8283 / UCD 57-17</strain>
    </source>
</reference>
<dbReference type="HOGENOM" id="CLU_582904_0_0_1"/>
<feature type="domain" description="Stn1 C-terminal fungi" evidence="5">
    <location>
        <begin position="268"/>
        <end position="430"/>
    </location>
</feature>